<proteinExistence type="predicted"/>
<dbReference type="InParanoid" id="A0A3N4KWB1"/>
<dbReference type="AlphaFoldDB" id="A0A3N4KWB1"/>
<accession>A0A3N4KWB1</accession>
<dbReference type="EMBL" id="ML119116">
    <property type="protein sequence ID" value="RPB14846.1"/>
    <property type="molecule type" value="Genomic_DNA"/>
</dbReference>
<reference evidence="1 2" key="1">
    <citation type="journal article" date="2018" name="Nat. Ecol. Evol.">
        <title>Pezizomycetes genomes reveal the molecular basis of ectomycorrhizal truffle lifestyle.</title>
        <authorList>
            <person name="Murat C."/>
            <person name="Payen T."/>
            <person name="Noel B."/>
            <person name="Kuo A."/>
            <person name="Morin E."/>
            <person name="Chen J."/>
            <person name="Kohler A."/>
            <person name="Krizsan K."/>
            <person name="Balestrini R."/>
            <person name="Da Silva C."/>
            <person name="Montanini B."/>
            <person name="Hainaut M."/>
            <person name="Levati E."/>
            <person name="Barry K.W."/>
            <person name="Belfiori B."/>
            <person name="Cichocki N."/>
            <person name="Clum A."/>
            <person name="Dockter R.B."/>
            <person name="Fauchery L."/>
            <person name="Guy J."/>
            <person name="Iotti M."/>
            <person name="Le Tacon F."/>
            <person name="Lindquist E.A."/>
            <person name="Lipzen A."/>
            <person name="Malagnac F."/>
            <person name="Mello A."/>
            <person name="Molinier V."/>
            <person name="Miyauchi S."/>
            <person name="Poulain J."/>
            <person name="Riccioni C."/>
            <person name="Rubini A."/>
            <person name="Sitrit Y."/>
            <person name="Splivallo R."/>
            <person name="Traeger S."/>
            <person name="Wang M."/>
            <person name="Zifcakova L."/>
            <person name="Wipf D."/>
            <person name="Zambonelli A."/>
            <person name="Paolocci F."/>
            <person name="Nowrousian M."/>
            <person name="Ottonello S."/>
            <person name="Baldrian P."/>
            <person name="Spatafora J.W."/>
            <person name="Henrissat B."/>
            <person name="Nagy L.G."/>
            <person name="Aury J.M."/>
            <person name="Wincker P."/>
            <person name="Grigoriev I.V."/>
            <person name="Bonfante P."/>
            <person name="Martin F.M."/>
        </authorList>
    </citation>
    <scope>NUCLEOTIDE SEQUENCE [LARGE SCALE GENOMIC DNA]</scope>
    <source>
        <strain evidence="1 2">CCBAS932</strain>
    </source>
</reference>
<keyword evidence="2" id="KW-1185">Reference proteome</keyword>
<gene>
    <name evidence="1" type="ORF">P167DRAFT_46795</name>
</gene>
<dbReference type="Proteomes" id="UP000277580">
    <property type="component" value="Unassembled WGS sequence"/>
</dbReference>
<sequence>MPVSLAILTSNHDITFAPVSFLNSCTPPVSPPATWRISLVSNRATASVPVQLRLGQYPPIRTLPTRAPSTCVVRQEPQLLHIPEPHLNQILGHGGVESTVWLIDDEALRGKYSPVSAGSSDLDSDGRILREEVAGSENDIKDCEGRRWGERRDGVVG</sequence>
<protein>
    <submittedName>
        <fullName evidence="1">Uncharacterized protein</fullName>
    </submittedName>
</protein>
<evidence type="ECO:0000313" key="2">
    <source>
        <dbReference type="Proteomes" id="UP000277580"/>
    </source>
</evidence>
<evidence type="ECO:0000313" key="1">
    <source>
        <dbReference type="EMBL" id="RPB14846.1"/>
    </source>
</evidence>
<name>A0A3N4KWB1_9PEZI</name>
<organism evidence="1 2">
    <name type="scientific">Morchella conica CCBAS932</name>
    <dbReference type="NCBI Taxonomy" id="1392247"/>
    <lineage>
        <taxon>Eukaryota</taxon>
        <taxon>Fungi</taxon>
        <taxon>Dikarya</taxon>
        <taxon>Ascomycota</taxon>
        <taxon>Pezizomycotina</taxon>
        <taxon>Pezizomycetes</taxon>
        <taxon>Pezizales</taxon>
        <taxon>Morchellaceae</taxon>
        <taxon>Morchella</taxon>
    </lineage>
</organism>